<evidence type="ECO:0000313" key="2">
    <source>
        <dbReference type="EMBL" id="ELT94431.1"/>
    </source>
</evidence>
<evidence type="ECO:0000313" key="4">
    <source>
        <dbReference type="Proteomes" id="UP000014760"/>
    </source>
</evidence>
<keyword evidence="1" id="KW-0735">Signal-anchor</keyword>
<comment type="similarity">
    <text evidence="1">Belongs to the chondroitin N-acetylgalactosaminyltransferase family.</text>
</comment>
<feature type="transmembrane region" description="Helical" evidence="1">
    <location>
        <begin position="31"/>
        <end position="55"/>
    </location>
</feature>
<dbReference type="EMBL" id="AMQN01012295">
    <property type="status" value="NOT_ANNOTATED_CDS"/>
    <property type="molecule type" value="Genomic_DNA"/>
</dbReference>
<dbReference type="EMBL" id="KB309428">
    <property type="protein sequence ID" value="ELT94431.1"/>
    <property type="molecule type" value="Genomic_DNA"/>
</dbReference>
<evidence type="ECO:0000256" key="1">
    <source>
        <dbReference type="RuleBase" id="RU364016"/>
    </source>
</evidence>
<evidence type="ECO:0000313" key="3">
    <source>
        <dbReference type="EnsemblMetazoa" id="CapteP229232"/>
    </source>
</evidence>
<dbReference type="EnsemblMetazoa" id="CapteT229232">
    <property type="protein sequence ID" value="CapteP229232"/>
    <property type="gene ID" value="CapteG229232"/>
</dbReference>
<dbReference type="OrthoDB" id="9985088at2759"/>
<dbReference type="EC" id="2.4.1.-" evidence="1"/>
<proteinExistence type="inferred from homology"/>
<sequence>MATSVVCQRDFHARMIASASEPRDTRALSTIHLVFIGAFLSFGLLSLCLGVFVLLRDGSAGVGRISRARRGLEGEVKVEDILPSVVLDSDSEIFVSILSDEARFQDYSLAIGETWGQGEIKYELLYGVERKGMLATPPEVRGLDVGSPFGYNHLLRSLQYACDIGHFDWQIMLMDSVYLNPSALRRVLALLSPSDNILMGVAFVDDPDVCDVSFGAVFSRSAMEKICPRLELSLSPAFSHLHSIDGASLALGRFLYEATGISCFDPTRIVPQFRASDQEAPITTHTVFIGPLTTLRSIQKTHALVIDLEIHALQDLIIQTKEELLRVSSRYQDDDRDPRPKRNSVWNQSDHLVPFQTLSMRTSSFSEYINRDGHLFKDACRMTSYDLIHDDRSSFLAARKLVSGVVNNEISFAYKDDKHRRGIEYNFYSVQAHKKNPAAQKVRQVSVQLSTGELHLVNKKPMQLQDIYIVTIIPEDHRHVGHYLRSLYEACERYANISESRCHVELFLHHKFSLLHQKHSSGYIIEHFRFQHPDFSLEYAEYNDPTFDYVMQTLSTKQKRNLHLFLPMDARVSVDFLLRSNFNTQIHERVYFPVALHSNPDGGDPVFWINKDFSTFSAYLSDILDFSNKIQDARDMHSLFRWAGFEISRRTDPGLTRDVGSQCSQNKRSDREMCMQELRMVNLA</sequence>
<dbReference type="AlphaFoldDB" id="R7TSG9"/>
<keyword evidence="1" id="KW-0472">Membrane</keyword>
<reference evidence="4" key="1">
    <citation type="submission" date="2012-12" db="EMBL/GenBank/DDBJ databases">
        <authorList>
            <person name="Hellsten U."/>
            <person name="Grimwood J."/>
            <person name="Chapman J.A."/>
            <person name="Shapiro H."/>
            <person name="Aerts A."/>
            <person name="Otillar R.P."/>
            <person name="Terry A.Y."/>
            <person name="Boore J.L."/>
            <person name="Simakov O."/>
            <person name="Marletaz F."/>
            <person name="Cho S.-J."/>
            <person name="Edsinger-Gonzales E."/>
            <person name="Havlak P."/>
            <person name="Kuo D.-H."/>
            <person name="Larsson T."/>
            <person name="Lv J."/>
            <person name="Arendt D."/>
            <person name="Savage R."/>
            <person name="Osoegawa K."/>
            <person name="de Jong P."/>
            <person name="Lindberg D.R."/>
            <person name="Seaver E.C."/>
            <person name="Weisblat D.A."/>
            <person name="Putnam N.H."/>
            <person name="Grigoriev I.V."/>
            <person name="Rokhsar D.S."/>
        </authorList>
    </citation>
    <scope>NUCLEOTIDE SEQUENCE</scope>
    <source>
        <strain evidence="4">I ESC-2004</strain>
    </source>
</reference>
<dbReference type="HOGENOM" id="CLU_402394_0_0_1"/>
<protein>
    <recommendedName>
        <fullName evidence="1">Hexosyltransferase</fullName>
        <ecNumber evidence="1">2.4.1.-</ecNumber>
    </recommendedName>
</protein>
<dbReference type="GO" id="GO:0008376">
    <property type="term" value="F:acetylgalactosaminyltransferase activity"/>
    <property type="evidence" value="ECO:0007669"/>
    <property type="project" value="InterPro"/>
</dbReference>
<reference evidence="2 4" key="2">
    <citation type="journal article" date="2013" name="Nature">
        <title>Insights into bilaterian evolution from three spiralian genomes.</title>
        <authorList>
            <person name="Simakov O."/>
            <person name="Marletaz F."/>
            <person name="Cho S.J."/>
            <person name="Edsinger-Gonzales E."/>
            <person name="Havlak P."/>
            <person name="Hellsten U."/>
            <person name="Kuo D.H."/>
            <person name="Larsson T."/>
            <person name="Lv J."/>
            <person name="Arendt D."/>
            <person name="Savage R."/>
            <person name="Osoegawa K."/>
            <person name="de Jong P."/>
            <person name="Grimwood J."/>
            <person name="Chapman J.A."/>
            <person name="Shapiro H."/>
            <person name="Aerts A."/>
            <person name="Otillar R.P."/>
            <person name="Terry A.Y."/>
            <person name="Boore J.L."/>
            <person name="Grigoriev I.V."/>
            <person name="Lindberg D.R."/>
            <person name="Seaver E.C."/>
            <person name="Weisblat D.A."/>
            <person name="Putnam N.H."/>
            <person name="Rokhsar D.S."/>
        </authorList>
    </citation>
    <scope>NUCLEOTIDE SEQUENCE</scope>
    <source>
        <strain evidence="2 4">I ESC-2004</strain>
    </source>
</reference>
<dbReference type="Proteomes" id="UP000014760">
    <property type="component" value="Unassembled WGS sequence"/>
</dbReference>
<dbReference type="Gene3D" id="3.90.550.50">
    <property type="match status" value="1"/>
</dbReference>
<keyword evidence="1" id="KW-0812">Transmembrane</keyword>
<accession>R7TSG9</accession>
<dbReference type="GO" id="GO:0032580">
    <property type="term" value="C:Golgi cisterna membrane"/>
    <property type="evidence" value="ECO:0007669"/>
    <property type="project" value="UniProtKB-SubCell"/>
</dbReference>
<name>R7TSG9_CAPTE</name>
<comment type="subcellular location">
    <subcellularLocation>
        <location evidence="1">Golgi apparatus</location>
        <location evidence="1">Golgi stack membrane</location>
        <topology evidence="1">Single-pass type II membrane protein</topology>
    </subcellularLocation>
</comment>
<dbReference type="Pfam" id="PF05679">
    <property type="entry name" value="CHGN"/>
    <property type="match status" value="1"/>
</dbReference>
<dbReference type="InterPro" id="IPR008428">
    <property type="entry name" value="Chond_GalNAc"/>
</dbReference>
<keyword evidence="1" id="KW-0333">Golgi apparatus</keyword>
<organism evidence="2">
    <name type="scientific">Capitella teleta</name>
    <name type="common">Polychaete worm</name>
    <dbReference type="NCBI Taxonomy" id="283909"/>
    <lineage>
        <taxon>Eukaryota</taxon>
        <taxon>Metazoa</taxon>
        <taxon>Spiralia</taxon>
        <taxon>Lophotrochozoa</taxon>
        <taxon>Annelida</taxon>
        <taxon>Polychaeta</taxon>
        <taxon>Sedentaria</taxon>
        <taxon>Scolecida</taxon>
        <taxon>Capitellidae</taxon>
        <taxon>Capitella</taxon>
    </lineage>
</organism>
<keyword evidence="4" id="KW-1185">Reference proteome</keyword>
<reference evidence="3" key="3">
    <citation type="submission" date="2015-06" db="UniProtKB">
        <authorList>
            <consortium name="EnsemblMetazoa"/>
        </authorList>
    </citation>
    <scope>IDENTIFICATION</scope>
</reference>
<keyword evidence="1" id="KW-1133">Transmembrane helix</keyword>
<keyword evidence="1" id="KW-0808">Transferase</keyword>
<gene>
    <name evidence="2" type="ORF">CAPTEDRAFT_229232</name>
</gene>